<name>A0A6N3B377_9FIRM</name>
<organism evidence="2">
    <name type="scientific">Intestinibacter bartlettii</name>
    <dbReference type="NCBI Taxonomy" id="261299"/>
    <lineage>
        <taxon>Bacteria</taxon>
        <taxon>Bacillati</taxon>
        <taxon>Bacillota</taxon>
        <taxon>Clostridia</taxon>
        <taxon>Peptostreptococcales</taxon>
        <taxon>Peptostreptococcaceae</taxon>
        <taxon>Intestinibacter</taxon>
    </lineage>
</organism>
<dbReference type="RefSeq" id="WP_024037894.1">
    <property type="nucleotide sequence ID" value="NZ_CACRUE010000024.1"/>
</dbReference>
<feature type="transmembrane region" description="Helical" evidence="1">
    <location>
        <begin position="329"/>
        <end position="350"/>
    </location>
</feature>
<evidence type="ECO:0000256" key="1">
    <source>
        <dbReference type="SAM" id="Phobius"/>
    </source>
</evidence>
<keyword evidence="1" id="KW-1133">Transmembrane helix</keyword>
<keyword evidence="1" id="KW-0472">Membrane</keyword>
<dbReference type="PANTHER" id="PTHR37826:SF3">
    <property type="entry name" value="J DOMAIN-CONTAINING PROTEIN"/>
    <property type="match status" value="1"/>
</dbReference>
<evidence type="ECO:0000313" key="2">
    <source>
        <dbReference type="EMBL" id="VYT99124.1"/>
    </source>
</evidence>
<keyword evidence="2" id="KW-0240">DNA-directed RNA polymerase</keyword>
<accession>A0A6N3B377</accession>
<keyword evidence="2" id="KW-0804">Transcription</keyword>
<dbReference type="AlphaFoldDB" id="A0A6N3B377"/>
<keyword evidence="1" id="KW-0812">Transmembrane</keyword>
<dbReference type="PANTHER" id="PTHR37826">
    <property type="entry name" value="FLOTILLIN BAND_7_5 DOMAIN PROTEIN"/>
    <property type="match status" value="1"/>
</dbReference>
<gene>
    <name evidence="2" type="ORF">IBLFYP30_01469</name>
</gene>
<protein>
    <submittedName>
        <fullName evidence="2">DNA-directed RNA polymerase subunit P</fullName>
    </submittedName>
</protein>
<dbReference type="Gene3D" id="2.20.28.30">
    <property type="entry name" value="RNA polymerase ii, chain L"/>
    <property type="match status" value="2"/>
</dbReference>
<dbReference type="GO" id="GO:0000428">
    <property type="term" value="C:DNA-directed RNA polymerase complex"/>
    <property type="evidence" value="ECO:0007669"/>
    <property type="project" value="UniProtKB-KW"/>
</dbReference>
<reference evidence="2" key="1">
    <citation type="submission" date="2019-11" db="EMBL/GenBank/DDBJ databases">
        <authorList>
            <person name="Feng L."/>
        </authorList>
    </citation>
    <scope>NUCLEOTIDE SEQUENCE</scope>
    <source>
        <strain evidence="2">IbartlettiiLFYP30</strain>
    </source>
</reference>
<dbReference type="EMBL" id="CACRUE010000024">
    <property type="protein sequence ID" value="VYT99124.1"/>
    <property type="molecule type" value="Genomic_DNA"/>
</dbReference>
<proteinExistence type="predicted"/>
<sequence>MDTAKTYYCQNCGAVMEFDAASQNLKCPSCGNKIEIENDESKVVEHKLTRHALNSIKPEQKTSTSMECEGCGALVEVDSTSTATTCPYCGSNYVLAKKQMDALIPDGVVPFRIDKVQTGEIYHKWIKGRWLAPNTLKTLYQTDKIQGIYIPYWTFDADIDARYRAMGGEDYEVSYKDDEGEIQTEIRTRWYPTSGHVHNFFDDVLVRASNKLKPNLLNSLVYNTQNISSYSPDYMSGYCAEIYTIDLEDAHKDAINKMKNEMRHLCERDVLRRYDRVNNLTMDLDYDNETYKHVLLPIYSTTYYYNGKEYHVLINGQSGVISGEYPKSVFKIAMIIIVIIIIIALAFYYVNS</sequence>